<accession>A0AAD1WEA1</accession>
<dbReference type="PANTHER" id="PTHR31635:SF196">
    <property type="entry name" value="REVERSE TRANSCRIPTASE DOMAIN-CONTAINING PROTEIN-RELATED"/>
    <property type="match status" value="1"/>
</dbReference>
<keyword evidence="2" id="KW-1185">Reference proteome</keyword>
<sequence>LPGGGGEEHRVAAHADDMLFLLEQPRISLPNLLEAFRLYGVVSNLKLNLAKSELMPLTRDPALHRHIQAHFPFRICLTKLRYQGIWLPCDLAQAYSMNYVPLLTALQQDMKRWAPQYISWFGRINAIKMNVMPRILYLFQTIPVIVPRNFFQTLSSAFKQFVWNQRPARIRQSILERPRSEGGMGLPSVLTYYRATHLSRLVDWHAAPSGKRWVDMEKEQELRTGNPLVDATLKVWCGIRYSQQLTSSPNPLMPVTHNPRLAGGLSPGDLRNFGATDWTYLHQWCNGPSLKSLAALLQDRGPSVLDNFRYYQLTTYVTSLAGKAHLHRPLSHFEQLCVARQHLIHGISQLYSMLQSGGDQSPLGFTIRWEMEAGVELSTSDWQKIFQLTHRGTICSKFQECNYKILSSWYRTPDILRHVHESISGECWRCGNADGTGIHIWWSCPRIEPFWRTIHKGIKDVTGTDIPFQPLPMLLNHTSMPITAYKRGLMIHLLTAAKSLIPMLWRSQVAPSLRQWIDREWFHALV</sequence>
<feature type="non-terminal residue" evidence="1">
    <location>
        <position position="526"/>
    </location>
</feature>
<dbReference type="AlphaFoldDB" id="A0AAD1WEA1"/>
<organism evidence="1 2">
    <name type="scientific">Pelobates cultripes</name>
    <name type="common">Western spadefoot toad</name>
    <dbReference type="NCBI Taxonomy" id="61616"/>
    <lineage>
        <taxon>Eukaryota</taxon>
        <taxon>Metazoa</taxon>
        <taxon>Chordata</taxon>
        <taxon>Craniata</taxon>
        <taxon>Vertebrata</taxon>
        <taxon>Euteleostomi</taxon>
        <taxon>Amphibia</taxon>
        <taxon>Batrachia</taxon>
        <taxon>Anura</taxon>
        <taxon>Pelobatoidea</taxon>
        <taxon>Pelobatidae</taxon>
        <taxon>Pelobates</taxon>
    </lineage>
</organism>
<protein>
    <recommendedName>
        <fullName evidence="3">Reverse transcriptase</fullName>
    </recommendedName>
</protein>
<dbReference type="Proteomes" id="UP001295444">
    <property type="component" value="Chromosome 06"/>
</dbReference>
<name>A0AAD1WEA1_PELCU</name>
<dbReference type="EMBL" id="OW240917">
    <property type="protein sequence ID" value="CAH2301475.1"/>
    <property type="molecule type" value="Genomic_DNA"/>
</dbReference>
<evidence type="ECO:0008006" key="3">
    <source>
        <dbReference type="Google" id="ProtNLM"/>
    </source>
</evidence>
<dbReference type="PANTHER" id="PTHR31635">
    <property type="entry name" value="REVERSE TRANSCRIPTASE DOMAIN-CONTAINING PROTEIN-RELATED"/>
    <property type="match status" value="1"/>
</dbReference>
<feature type="non-terminal residue" evidence="1">
    <location>
        <position position="1"/>
    </location>
</feature>
<reference evidence="1" key="1">
    <citation type="submission" date="2022-03" db="EMBL/GenBank/DDBJ databases">
        <authorList>
            <person name="Alioto T."/>
            <person name="Alioto T."/>
            <person name="Gomez Garrido J."/>
        </authorList>
    </citation>
    <scope>NUCLEOTIDE SEQUENCE</scope>
</reference>
<evidence type="ECO:0000313" key="2">
    <source>
        <dbReference type="Proteomes" id="UP001295444"/>
    </source>
</evidence>
<proteinExistence type="predicted"/>
<evidence type="ECO:0000313" key="1">
    <source>
        <dbReference type="EMBL" id="CAH2301475.1"/>
    </source>
</evidence>
<gene>
    <name evidence="1" type="ORF">PECUL_23A026438</name>
</gene>